<dbReference type="GO" id="GO:0005829">
    <property type="term" value="C:cytosol"/>
    <property type="evidence" value="ECO:0007669"/>
    <property type="project" value="TreeGrafter"/>
</dbReference>
<accession>B9L6E2</accession>
<dbReference type="RefSeq" id="WP_015902072.1">
    <property type="nucleotide sequence ID" value="NC_012115.1"/>
</dbReference>
<name>B9L6E2_NAUPA</name>
<dbReference type="InterPro" id="IPR023214">
    <property type="entry name" value="HAD_sf"/>
</dbReference>
<dbReference type="KEGG" id="nam:NAMH_1541"/>
<dbReference type="HOGENOM" id="CLU_044146_0_2_7"/>
<reference evidence="1 2" key="1">
    <citation type="journal article" date="2009" name="PLoS Genet.">
        <title>Adaptations to submarine hydrothermal environments exemplified by the genome of Nautilia profundicola.</title>
        <authorList>
            <person name="Campbell B.J."/>
            <person name="Smith J.L."/>
            <person name="Hanson T.E."/>
            <person name="Klotz M.G."/>
            <person name="Stein L.Y."/>
            <person name="Lee C.K."/>
            <person name="Wu D."/>
            <person name="Robinson J.M."/>
            <person name="Khouri H.M."/>
            <person name="Eisen J.A."/>
            <person name="Cary S.C."/>
        </authorList>
    </citation>
    <scope>NUCLEOTIDE SEQUENCE [LARGE SCALE GENOMIC DNA]</scope>
    <source>
        <strain evidence="2">ATCC BAA-1463 / DSM 18972 / AmH</strain>
    </source>
</reference>
<dbReference type="STRING" id="598659.NAMH_1541"/>
<dbReference type="GO" id="GO:0016791">
    <property type="term" value="F:phosphatase activity"/>
    <property type="evidence" value="ECO:0007669"/>
    <property type="project" value="TreeGrafter"/>
</dbReference>
<dbReference type="InterPro" id="IPR006379">
    <property type="entry name" value="HAD-SF_hydro_IIB"/>
</dbReference>
<protein>
    <submittedName>
        <fullName evidence="1">Uncharacterized protein</fullName>
    </submittedName>
</protein>
<dbReference type="EMBL" id="CP001279">
    <property type="protein sequence ID" value="ACM93020.1"/>
    <property type="molecule type" value="Genomic_DNA"/>
</dbReference>
<sequence>MIFVTDLDKTFLRSDLSLSDYSKNVWNSFVYPLTIATARSYKGATTLLKGLNLKYPLVLLDGAMIAMPDGKILKTNDIDKKTGDELIFLIEKEFDERPLIVGFDEPGREKFLYPKYLNRYQQELLQNYKNDSRVLNIEKLRALKHNLKLVYLGDELTLSEIEKKVKENFNLETKLSKDPYMECYFLTILHPLGDKAHALKEVEEIMEVEPEKVTVFGDSHNDIGMFEYAGKSVAVKNAVDEVKQRADIVLPHTNDEDGVAKYLSQYIKLK</sequence>
<dbReference type="Pfam" id="PF08282">
    <property type="entry name" value="Hydrolase_3"/>
    <property type="match status" value="1"/>
</dbReference>
<gene>
    <name evidence="1" type="ordered locus">NAMH_1541</name>
</gene>
<keyword evidence="2" id="KW-1185">Reference proteome</keyword>
<dbReference type="PANTHER" id="PTHR10000">
    <property type="entry name" value="PHOSPHOSERINE PHOSPHATASE"/>
    <property type="match status" value="1"/>
</dbReference>
<dbReference type="Proteomes" id="UP000000448">
    <property type="component" value="Chromosome"/>
</dbReference>
<dbReference type="PANTHER" id="PTHR10000:SF8">
    <property type="entry name" value="HAD SUPERFAMILY HYDROLASE-LIKE, TYPE 3"/>
    <property type="match status" value="1"/>
</dbReference>
<evidence type="ECO:0000313" key="2">
    <source>
        <dbReference type="Proteomes" id="UP000000448"/>
    </source>
</evidence>
<organism evidence="1 2">
    <name type="scientific">Nautilia profundicola (strain ATCC BAA-1463 / DSM 18972 / AmH)</name>
    <dbReference type="NCBI Taxonomy" id="598659"/>
    <lineage>
        <taxon>Bacteria</taxon>
        <taxon>Pseudomonadati</taxon>
        <taxon>Campylobacterota</taxon>
        <taxon>Epsilonproteobacteria</taxon>
        <taxon>Nautiliales</taxon>
        <taxon>Nautiliaceae</taxon>
        <taxon>Nautilia</taxon>
    </lineage>
</organism>
<dbReference type="NCBIfam" id="TIGR01484">
    <property type="entry name" value="HAD-SF-IIB"/>
    <property type="match status" value="1"/>
</dbReference>
<dbReference type="AlphaFoldDB" id="B9L6E2"/>
<dbReference type="eggNOG" id="COG0561">
    <property type="taxonomic scope" value="Bacteria"/>
</dbReference>
<evidence type="ECO:0000313" key="1">
    <source>
        <dbReference type="EMBL" id="ACM93020.1"/>
    </source>
</evidence>
<dbReference type="GO" id="GO:0000287">
    <property type="term" value="F:magnesium ion binding"/>
    <property type="evidence" value="ECO:0007669"/>
    <property type="project" value="TreeGrafter"/>
</dbReference>
<dbReference type="Gene3D" id="3.40.50.1000">
    <property type="entry name" value="HAD superfamily/HAD-like"/>
    <property type="match status" value="1"/>
</dbReference>
<dbReference type="InterPro" id="IPR036412">
    <property type="entry name" value="HAD-like_sf"/>
</dbReference>
<dbReference type="Gene3D" id="3.30.1240.10">
    <property type="match status" value="1"/>
</dbReference>
<dbReference type="SUPFAM" id="SSF56784">
    <property type="entry name" value="HAD-like"/>
    <property type="match status" value="1"/>
</dbReference>
<dbReference type="OrthoDB" id="7847955at2"/>
<proteinExistence type="predicted"/>